<organism evidence="3 4">
    <name type="scientific">Cupriavidus metallidurans</name>
    <dbReference type="NCBI Taxonomy" id="119219"/>
    <lineage>
        <taxon>Bacteria</taxon>
        <taxon>Pseudomonadati</taxon>
        <taxon>Pseudomonadota</taxon>
        <taxon>Betaproteobacteria</taxon>
        <taxon>Burkholderiales</taxon>
        <taxon>Burkholderiaceae</taxon>
        <taxon>Cupriavidus</taxon>
    </lineage>
</organism>
<feature type="chain" id="PRO_5019763753" evidence="1">
    <location>
        <begin position="22"/>
        <end position="196"/>
    </location>
</feature>
<gene>
    <name evidence="3" type="ORF">DDF84_028175</name>
</gene>
<dbReference type="AlphaFoldDB" id="A0A482J1F1"/>
<accession>A0A482J1F1</accession>
<dbReference type="OrthoDB" id="1494661at2"/>
<protein>
    <submittedName>
        <fullName evidence="3">Membrane integrity-associated transporter subunit PqiC</fullName>
    </submittedName>
</protein>
<dbReference type="RefSeq" id="WP_111733723.1">
    <property type="nucleotide sequence ID" value="NZ_CP037901.1"/>
</dbReference>
<evidence type="ECO:0000313" key="4">
    <source>
        <dbReference type="Proteomes" id="UP000253772"/>
    </source>
</evidence>
<dbReference type="Gene3D" id="3.40.50.10610">
    <property type="entry name" value="ABC-type transport auxiliary lipoprotein component"/>
    <property type="match status" value="1"/>
</dbReference>
<reference evidence="3 4" key="1">
    <citation type="submission" date="2019-03" db="EMBL/GenBank/DDBJ databases">
        <title>Comparative insights into the high quality Complete genome sequence of highly metal resistant Cupriavidus metallidurans strain BS1 isolated from a gold-copper mine.</title>
        <authorList>
            <person name="Mazhar H.S."/>
            <person name="Rensing C."/>
        </authorList>
    </citation>
    <scope>NUCLEOTIDE SEQUENCE [LARGE SCALE GENOMIC DNA]</scope>
    <source>
        <strain evidence="3 4">BS1</strain>
    </source>
</reference>
<dbReference type="InterPro" id="IPR017947">
    <property type="entry name" value="AryldialkylPase_Zn-BS"/>
</dbReference>
<name>A0A482J1F1_9BURK</name>
<dbReference type="InterPro" id="IPR005586">
    <property type="entry name" value="ABC_trans_aux"/>
</dbReference>
<dbReference type="GO" id="GO:0008270">
    <property type="term" value="F:zinc ion binding"/>
    <property type="evidence" value="ECO:0007669"/>
    <property type="project" value="InterPro"/>
</dbReference>
<evidence type="ECO:0000259" key="2">
    <source>
        <dbReference type="Pfam" id="PF03886"/>
    </source>
</evidence>
<feature type="domain" description="ABC-type transport auxiliary lipoprotein component" evidence="2">
    <location>
        <begin position="29"/>
        <end position="187"/>
    </location>
</feature>
<dbReference type="Proteomes" id="UP000253772">
    <property type="component" value="Chromosome c2"/>
</dbReference>
<dbReference type="Pfam" id="PF03886">
    <property type="entry name" value="ABC_trans_aux"/>
    <property type="match status" value="1"/>
</dbReference>
<dbReference type="GO" id="GO:0016788">
    <property type="term" value="F:hydrolase activity, acting on ester bonds"/>
    <property type="evidence" value="ECO:0007669"/>
    <property type="project" value="InterPro"/>
</dbReference>
<dbReference type="SUPFAM" id="SSF159594">
    <property type="entry name" value="XCC0632-like"/>
    <property type="match status" value="1"/>
</dbReference>
<dbReference type="PROSITE" id="PS01322">
    <property type="entry name" value="PHOSPHOTRIESTERASE_1"/>
    <property type="match status" value="1"/>
</dbReference>
<keyword evidence="1" id="KW-0732">Signal</keyword>
<evidence type="ECO:0000313" key="3">
    <source>
        <dbReference type="EMBL" id="QBP13487.1"/>
    </source>
</evidence>
<feature type="signal peptide" evidence="1">
    <location>
        <begin position="1"/>
        <end position="21"/>
    </location>
</feature>
<evidence type="ECO:0000256" key="1">
    <source>
        <dbReference type="SAM" id="SignalP"/>
    </source>
</evidence>
<dbReference type="EMBL" id="CP037901">
    <property type="protein sequence ID" value="QBP13487.1"/>
    <property type="molecule type" value="Genomic_DNA"/>
</dbReference>
<sequence>MTSALISVVIALLAVSLGGCASSPASSFYRLKPDVTLTTMGTAVPLYVVVNTVTIPALVDRPQIVVSLADNQVQPEEFQRWAEPLKGNIQRTIAGDLAVLLGSEHVSVFGADSSGLPTWRVRVDIMQFDSVLGDMATIEALWTIWPPSPAAPIFGHTLAHEHVQGQAYDALVAAHDRALGSVSRDVAAAIVKSLSR</sequence>
<proteinExistence type="predicted"/>